<name>A0AAU7SYA9_9GAMM</name>
<dbReference type="AlphaFoldDB" id="A0AAU7SYA9"/>
<reference evidence="1" key="1">
    <citation type="submission" date="2024-06" db="EMBL/GenBank/DDBJ databases">
        <authorList>
            <person name="Song Z."/>
        </authorList>
    </citation>
    <scope>NUCLEOTIDE SEQUENCE</scope>
    <source>
        <strain evidence="1">A1-4-2</strain>
    </source>
</reference>
<organism evidence="1">
    <name type="scientific">Acinetobacter sp. A1-4-2</name>
    <dbReference type="NCBI Taxonomy" id="3156489"/>
    <lineage>
        <taxon>Bacteria</taxon>
        <taxon>Pseudomonadati</taxon>
        <taxon>Pseudomonadota</taxon>
        <taxon>Gammaproteobacteria</taxon>
        <taxon>Moraxellales</taxon>
        <taxon>Moraxellaceae</taxon>
        <taxon>Acinetobacter</taxon>
    </lineage>
</organism>
<protein>
    <submittedName>
        <fullName evidence="1">Uncharacterized protein</fullName>
    </submittedName>
</protein>
<accession>A0AAU7SYA9</accession>
<evidence type="ECO:0000313" key="1">
    <source>
        <dbReference type="EMBL" id="XBU16213.1"/>
    </source>
</evidence>
<dbReference type="EMBL" id="CP157981">
    <property type="protein sequence ID" value="XBU16213.1"/>
    <property type="molecule type" value="Genomic_DNA"/>
</dbReference>
<proteinExistence type="predicted"/>
<dbReference type="RefSeq" id="WP_349928804.1">
    <property type="nucleotide sequence ID" value="NZ_CP157981.1"/>
</dbReference>
<sequence>MPDPNAPNFQRWQTAIHLQIPRLDPESIIVAHNQVWDVLKPLLLH</sequence>
<gene>
    <name evidence="1" type="ORF">ABJ384_03205</name>
</gene>